<accession>A0A316V8N1</accession>
<dbReference type="RefSeq" id="XP_025354168.1">
    <property type="nucleotide sequence ID" value="XM_025499149.1"/>
</dbReference>
<dbReference type="Proteomes" id="UP000245771">
    <property type="component" value="Unassembled WGS sequence"/>
</dbReference>
<dbReference type="GO" id="GO:0005655">
    <property type="term" value="C:nucleolar ribonuclease P complex"/>
    <property type="evidence" value="ECO:0007669"/>
    <property type="project" value="TreeGrafter"/>
</dbReference>
<dbReference type="Pfam" id="PF01876">
    <property type="entry name" value="RNase_P_p30"/>
    <property type="match status" value="1"/>
</dbReference>
<evidence type="ECO:0000256" key="2">
    <source>
        <dbReference type="ARBA" id="ARBA00007331"/>
    </source>
</evidence>
<dbReference type="GeneID" id="37020930"/>
<keyword evidence="6" id="KW-1185">Reference proteome</keyword>
<dbReference type="InterPro" id="IPR002738">
    <property type="entry name" value="RNase_P_p30"/>
</dbReference>
<dbReference type="GO" id="GO:0003723">
    <property type="term" value="F:RNA binding"/>
    <property type="evidence" value="ECO:0007669"/>
    <property type="project" value="TreeGrafter"/>
</dbReference>
<evidence type="ECO:0000256" key="4">
    <source>
        <dbReference type="SAM" id="MobiDB-lite"/>
    </source>
</evidence>
<dbReference type="PANTHER" id="PTHR13031:SF0">
    <property type="entry name" value="RIBONUCLEASE P PROTEIN SUBUNIT P30"/>
    <property type="match status" value="1"/>
</dbReference>
<dbReference type="SUPFAM" id="SSF89550">
    <property type="entry name" value="PHP domain-like"/>
    <property type="match status" value="1"/>
</dbReference>
<evidence type="ECO:0000313" key="5">
    <source>
        <dbReference type="EMBL" id="PWN33866.1"/>
    </source>
</evidence>
<evidence type="ECO:0000256" key="3">
    <source>
        <dbReference type="ARBA" id="ARBA00022694"/>
    </source>
</evidence>
<dbReference type="InParanoid" id="A0A316V8N1"/>
<name>A0A316V8N1_9BASI</name>
<evidence type="ECO:0000256" key="1">
    <source>
        <dbReference type="ARBA" id="ARBA00004123"/>
    </source>
</evidence>
<dbReference type="PANTHER" id="PTHR13031">
    <property type="entry name" value="RIBONUCLEASE P SUBUNIT P30"/>
    <property type="match status" value="1"/>
</dbReference>
<protein>
    <submittedName>
        <fullName evidence="5">PHP domain-like protein</fullName>
    </submittedName>
</protein>
<dbReference type="Gene3D" id="3.20.20.140">
    <property type="entry name" value="Metal-dependent hydrolases"/>
    <property type="match status" value="1"/>
</dbReference>
<proteinExistence type="inferred from homology"/>
<feature type="region of interest" description="Disordered" evidence="4">
    <location>
        <begin position="325"/>
        <end position="355"/>
    </location>
</feature>
<feature type="region of interest" description="Disordered" evidence="4">
    <location>
        <begin position="18"/>
        <end position="47"/>
    </location>
</feature>
<dbReference type="STRING" id="1280837.A0A316V8N1"/>
<comment type="subcellular location">
    <subcellularLocation>
        <location evidence="1">Nucleus</location>
    </subcellularLocation>
</comment>
<comment type="similarity">
    <text evidence="2">Belongs to the eukaryotic/archaeal RNase P protein component 3 family.</text>
</comment>
<organism evidence="5 6">
    <name type="scientific">Meira miltonrushii</name>
    <dbReference type="NCBI Taxonomy" id="1280837"/>
    <lineage>
        <taxon>Eukaryota</taxon>
        <taxon>Fungi</taxon>
        <taxon>Dikarya</taxon>
        <taxon>Basidiomycota</taxon>
        <taxon>Ustilaginomycotina</taxon>
        <taxon>Exobasidiomycetes</taxon>
        <taxon>Exobasidiales</taxon>
        <taxon>Brachybasidiaceae</taxon>
        <taxon>Meira</taxon>
    </lineage>
</organism>
<gene>
    <name evidence="5" type="ORF">FA14DRAFT_161506</name>
</gene>
<sequence>MFHDLNILWPVPFATQKGGAAGTGGKKGKENKGGSGSGQSSKVDAKDILVGRQRDDLRSLTMDAADLGFHTIAYNFIVRSRFDGAIHSNPFAAEQQLDQFNVPFPDLETRNKKGKQAISPDSTVRQLTRMTLVLDEDSMGKHGHGLTNTNQTALMGYDLLSAQPCNDQSFSTLCLSLTELKPFSIDIITLDFASHSRAPFYMKRSLVNAAIQNGAVFEVCYSRAVSGVNNGEDAKARRNIISSTRELMRMTNGKGIIISSGASDLMGLRGPYDVINFASVLGMNPMAAKDAITSTCRSLLLRAETRKTFRGVVGSVEVVMPTNTGVSKRKDREDEPIKEKEEIGITMGKKKKSKK</sequence>
<dbReference type="FunCoup" id="A0A316V8N1">
    <property type="interactions" value="362"/>
</dbReference>
<reference evidence="5 6" key="1">
    <citation type="journal article" date="2018" name="Mol. Biol. Evol.">
        <title>Broad Genomic Sampling Reveals a Smut Pathogenic Ancestry of the Fungal Clade Ustilaginomycotina.</title>
        <authorList>
            <person name="Kijpornyongpan T."/>
            <person name="Mondo S.J."/>
            <person name="Barry K."/>
            <person name="Sandor L."/>
            <person name="Lee J."/>
            <person name="Lipzen A."/>
            <person name="Pangilinan J."/>
            <person name="LaButti K."/>
            <person name="Hainaut M."/>
            <person name="Henrissat B."/>
            <person name="Grigoriev I.V."/>
            <person name="Spatafora J.W."/>
            <person name="Aime M.C."/>
        </authorList>
    </citation>
    <scope>NUCLEOTIDE SEQUENCE [LARGE SCALE GENOMIC DNA]</scope>
    <source>
        <strain evidence="5 6">MCA 3882</strain>
    </source>
</reference>
<dbReference type="InterPro" id="IPR016195">
    <property type="entry name" value="Pol/histidinol_Pase-like"/>
</dbReference>
<evidence type="ECO:0000313" key="6">
    <source>
        <dbReference type="Proteomes" id="UP000245771"/>
    </source>
</evidence>
<dbReference type="GO" id="GO:0008033">
    <property type="term" value="P:tRNA processing"/>
    <property type="evidence" value="ECO:0007669"/>
    <property type="project" value="UniProtKB-KW"/>
</dbReference>
<dbReference type="OrthoDB" id="17948at2759"/>
<feature type="compositionally biased region" description="Basic and acidic residues" evidence="4">
    <location>
        <begin position="328"/>
        <end position="343"/>
    </location>
</feature>
<dbReference type="AlphaFoldDB" id="A0A316V8N1"/>
<keyword evidence="3" id="KW-0819">tRNA processing</keyword>
<dbReference type="EMBL" id="KZ819604">
    <property type="protein sequence ID" value="PWN33866.1"/>
    <property type="molecule type" value="Genomic_DNA"/>
</dbReference>